<dbReference type="Gene3D" id="3.30.70.920">
    <property type="match status" value="1"/>
</dbReference>
<dbReference type="Pfam" id="PF01037">
    <property type="entry name" value="AsnC_trans_reg"/>
    <property type="match status" value="1"/>
</dbReference>
<dbReference type="Gene3D" id="1.10.10.10">
    <property type="entry name" value="Winged helix-like DNA-binding domain superfamily/Winged helix DNA-binding domain"/>
    <property type="match status" value="1"/>
</dbReference>
<comment type="caution">
    <text evidence="2">The sequence shown here is derived from an EMBL/GenBank/DDBJ whole genome shotgun (WGS) entry which is preliminary data.</text>
</comment>
<dbReference type="Pfam" id="PF13412">
    <property type="entry name" value="HTH_24"/>
    <property type="match status" value="1"/>
</dbReference>
<evidence type="ECO:0000313" key="3">
    <source>
        <dbReference type="Proteomes" id="UP001596395"/>
    </source>
</evidence>
<keyword evidence="3" id="KW-1185">Reference proteome</keyword>
<dbReference type="SUPFAM" id="SSF46785">
    <property type="entry name" value="Winged helix' DNA-binding domain"/>
    <property type="match status" value="1"/>
</dbReference>
<name>A0ABD5VGV6_9EURY</name>
<organism evidence="2 3">
    <name type="scientific">Halorubellus litoreus</name>
    <dbReference type="NCBI Taxonomy" id="755308"/>
    <lineage>
        <taxon>Archaea</taxon>
        <taxon>Methanobacteriati</taxon>
        <taxon>Methanobacteriota</taxon>
        <taxon>Stenosarchaea group</taxon>
        <taxon>Halobacteria</taxon>
        <taxon>Halobacteriales</taxon>
        <taxon>Halorubellaceae</taxon>
        <taxon>Halorubellus</taxon>
    </lineage>
</organism>
<dbReference type="InterPro" id="IPR019887">
    <property type="entry name" value="Tscrpt_reg_AsnC/Lrp_C"/>
</dbReference>
<sequence length="164" mass="17942">MTASARDALLESLLENARYSTEDLARMTGLDASEVEAAIADLEADGVVRGYRPVVDWESTDRERVRAVVEVNVELDRETGYADVAERLAGYDAVDTLRLVSGDYDFHVEILGESMRDVSAFIADEVAPLPAVTQTVTHYAMTTYKESGVDFGDGDDDDRLSVSP</sequence>
<gene>
    <name evidence="2" type="ORF">ACFQGB_11075</name>
</gene>
<dbReference type="InterPro" id="IPR036388">
    <property type="entry name" value="WH-like_DNA-bd_sf"/>
</dbReference>
<dbReference type="SMART" id="SM00344">
    <property type="entry name" value="HTH_ASNC"/>
    <property type="match status" value="1"/>
</dbReference>
<dbReference type="RefSeq" id="WP_336350365.1">
    <property type="nucleotide sequence ID" value="NZ_JAZAQL010000002.1"/>
</dbReference>
<dbReference type="InterPro" id="IPR019888">
    <property type="entry name" value="Tscrpt_reg_AsnC-like"/>
</dbReference>
<dbReference type="Proteomes" id="UP001596395">
    <property type="component" value="Unassembled WGS sequence"/>
</dbReference>
<dbReference type="AlphaFoldDB" id="A0ABD5VGV6"/>
<protein>
    <submittedName>
        <fullName evidence="2">Lrp/AsnC family transcriptional regulator</fullName>
    </submittedName>
</protein>
<evidence type="ECO:0000313" key="2">
    <source>
        <dbReference type="EMBL" id="MFC6953405.1"/>
    </source>
</evidence>
<dbReference type="PANTHER" id="PTHR30154">
    <property type="entry name" value="LEUCINE-RESPONSIVE REGULATORY PROTEIN"/>
    <property type="match status" value="1"/>
</dbReference>
<reference evidence="2 3" key="1">
    <citation type="journal article" date="2019" name="Int. J. Syst. Evol. Microbiol.">
        <title>The Global Catalogue of Microorganisms (GCM) 10K type strain sequencing project: providing services to taxonomists for standard genome sequencing and annotation.</title>
        <authorList>
            <consortium name="The Broad Institute Genomics Platform"/>
            <consortium name="The Broad Institute Genome Sequencing Center for Infectious Disease"/>
            <person name="Wu L."/>
            <person name="Ma J."/>
        </authorList>
    </citation>
    <scope>NUCLEOTIDE SEQUENCE [LARGE SCALE GENOMIC DNA]</scope>
    <source>
        <strain evidence="2 3">GX26</strain>
    </source>
</reference>
<evidence type="ECO:0000259" key="1">
    <source>
        <dbReference type="Pfam" id="PF01037"/>
    </source>
</evidence>
<proteinExistence type="predicted"/>
<dbReference type="EMBL" id="JBHSXN010000002">
    <property type="protein sequence ID" value="MFC6953405.1"/>
    <property type="molecule type" value="Genomic_DNA"/>
</dbReference>
<dbReference type="SUPFAM" id="SSF54909">
    <property type="entry name" value="Dimeric alpha+beta barrel"/>
    <property type="match status" value="1"/>
</dbReference>
<accession>A0ABD5VGV6</accession>
<dbReference type="PANTHER" id="PTHR30154:SF34">
    <property type="entry name" value="TRANSCRIPTIONAL REGULATOR AZLB"/>
    <property type="match status" value="1"/>
</dbReference>
<dbReference type="InterPro" id="IPR011008">
    <property type="entry name" value="Dimeric_a/b-barrel"/>
</dbReference>
<dbReference type="InterPro" id="IPR036390">
    <property type="entry name" value="WH_DNA-bd_sf"/>
</dbReference>
<feature type="domain" description="Transcription regulator AsnC/Lrp ligand binding" evidence="1">
    <location>
        <begin position="71"/>
        <end position="142"/>
    </location>
</feature>